<dbReference type="InterPro" id="IPR038731">
    <property type="entry name" value="RgtA/B/C-like"/>
</dbReference>
<keyword evidence="3" id="KW-0328">Glycosyltransferase</keyword>
<feature type="transmembrane region" description="Helical" evidence="8">
    <location>
        <begin position="21"/>
        <end position="42"/>
    </location>
</feature>
<evidence type="ECO:0000313" key="11">
    <source>
        <dbReference type="Proteomes" id="UP000263993"/>
    </source>
</evidence>
<keyword evidence="5 8" id="KW-0812">Transmembrane</keyword>
<feature type="transmembrane region" description="Helical" evidence="8">
    <location>
        <begin position="168"/>
        <end position="198"/>
    </location>
</feature>
<dbReference type="RefSeq" id="WP_115516457.1">
    <property type="nucleotide sequence ID" value="NZ_QRGO01000001.1"/>
</dbReference>
<evidence type="ECO:0000256" key="8">
    <source>
        <dbReference type="SAM" id="Phobius"/>
    </source>
</evidence>
<proteinExistence type="predicted"/>
<feature type="domain" description="Glycosyltransferase RgtA/B/C/D-like" evidence="9">
    <location>
        <begin position="69"/>
        <end position="229"/>
    </location>
</feature>
<dbReference type="OrthoDB" id="7830024at2"/>
<evidence type="ECO:0000313" key="10">
    <source>
        <dbReference type="EMBL" id="RDV04432.1"/>
    </source>
</evidence>
<evidence type="ECO:0000256" key="7">
    <source>
        <dbReference type="ARBA" id="ARBA00023136"/>
    </source>
</evidence>
<dbReference type="GO" id="GO:0016763">
    <property type="term" value="F:pentosyltransferase activity"/>
    <property type="evidence" value="ECO:0007669"/>
    <property type="project" value="TreeGrafter"/>
</dbReference>
<keyword evidence="11" id="KW-1185">Reference proteome</keyword>
<feature type="transmembrane region" description="Helical" evidence="8">
    <location>
        <begin position="325"/>
        <end position="342"/>
    </location>
</feature>
<dbReference type="AlphaFoldDB" id="A0A371BA56"/>
<name>A0A371BA56_9BRAD</name>
<evidence type="ECO:0000256" key="6">
    <source>
        <dbReference type="ARBA" id="ARBA00022989"/>
    </source>
</evidence>
<evidence type="ECO:0000256" key="1">
    <source>
        <dbReference type="ARBA" id="ARBA00004651"/>
    </source>
</evidence>
<dbReference type="Pfam" id="PF13231">
    <property type="entry name" value="PMT_2"/>
    <property type="match status" value="1"/>
</dbReference>
<comment type="subcellular location">
    <subcellularLocation>
        <location evidence="1">Cell membrane</location>
        <topology evidence="1">Multi-pass membrane protein</topology>
    </subcellularLocation>
</comment>
<feature type="transmembrane region" description="Helical" evidence="8">
    <location>
        <begin position="299"/>
        <end position="318"/>
    </location>
</feature>
<keyword evidence="4" id="KW-0808">Transferase</keyword>
<dbReference type="GO" id="GO:0009103">
    <property type="term" value="P:lipopolysaccharide biosynthetic process"/>
    <property type="evidence" value="ECO:0007669"/>
    <property type="project" value="UniProtKB-ARBA"/>
</dbReference>
<organism evidence="10 11">
    <name type="scientific">Undibacter mobilis</name>
    <dbReference type="NCBI Taxonomy" id="2292256"/>
    <lineage>
        <taxon>Bacteria</taxon>
        <taxon>Pseudomonadati</taxon>
        <taxon>Pseudomonadota</taxon>
        <taxon>Alphaproteobacteria</taxon>
        <taxon>Hyphomicrobiales</taxon>
        <taxon>Nitrobacteraceae</taxon>
        <taxon>Undibacter</taxon>
    </lineage>
</organism>
<dbReference type="PANTHER" id="PTHR33908:SF9">
    <property type="entry name" value="BLL5595 PROTEIN"/>
    <property type="match status" value="1"/>
</dbReference>
<feature type="transmembrane region" description="Helical" evidence="8">
    <location>
        <begin position="90"/>
        <end position="109"/>
    </location>
</feature>
<sequence>MLRLIHLFKNLRASVADPANANVTVFFALIAYAAVWTAYGVITKGPAGFHPDMTEIIAWSRDFDFGTVKHPPLAAWLVRGWFEVFPVANWSYYLLAMLMPAITLWVIWLISAEYLPLEKRVAGVAIMTLIPFFSFHALKFNVNTVLMPLWALTTFFFLRSYTTRSPRAAAFAGIFAAAAMLGKYWSIFLIAGLIIAALASRRRSVYFRSAAPWVTVMVGAALIAPHFIWLVEHDFITFKYASAVHEAKSFSATIIAAIGYLAGSFGYVALPAIIVFVVARVKVTTLRDMAWPQDDDRRLVALAFWGPLLLPVVGALLARMEITSLWSMSAWTLLPILLLSSKDVTWRSVDSERVAAFAAGLPLLLLLAAPFIAAQSLPKGPPTAAVQAPLLAREVERLWHQMVPFPLRYVGGDGDIVLPVTAYAADRPRALVPGFILPPDPMALRHAGMVQLCFSGDEACLARAKAEIGGAPFQTNQTTIVQTPGRPGAEPRRYTIMVVPPRS</sequence>
<evidence type="ECO:0000256" key="5">
    <source>
        <dbReference type="ARBA" id="ARBA00022692"/>
    </source>
</evidence>
<protein>
    <recommendedName>
        <fullName evidence="9">Glycosyltransferase RgtA/B/C/D-like domain-containing protein</fullName>
    </recommendedName>
</protein>
<accession>A0A371BA56</accession>
<evidence type="ECO:0000256" key="2">
    <source>
        <dbReference type="ARBA" id="ARBA00022475"/>
    </source>
</evidence>
<evidence type="ECO:0000256" key="3">
    <source>
        <dbReference type="ARBA" id="ARBA00022676"/>
    </source>
</evidence>
<evidence type="ECO:0000256" key="4">
    <source>
        <dbReference type="ARBA" id="ARBA00022679"/>
    </source>
</evidence>
<dbReference type="Proteomes" id="UP000263993">
    <property type="component" value="Unassembled WGS sequence"/>
</dbReference>
<reference evidence="11" key="1">
    <citation type="submission" date="2018-08" db="EMBL/GenBank/DDBJ databases">
        <authorList>
            <person name="Kim S.-J."/>
            <person name="Jung G.-Y."/>
        </authorList>
    </citation>
    <scope>NUCLEOTIDE SEQUENCE [LARGE SCALE GENOMIC DNA]</scope>
    <source>
        <strain evidence="11">GY_H</strain>
    </source>
</reference>
<dbReference type="EMBL" id="QRGO01000001">
    <property type="protein sequence ID" value="RDV04432.1"/>
    <property type="molecule type" value="Genomic_DNA"/>
</dbReference>
<evidence type="ECO:0000259" key="9">
    <source>
        <dbReference type="Pfam" id="PF13231"/>
    </source>
</evidence>
<dbReference type="GO" id="GO:0005886">
    <property type="term" value="C:plasma membrane"/>
    <property type="evidence" value="ECO:0007669"/>
    <property type="project" value="UniProtKB-SubCell"/>
</dbReference>
<gene>
    <name evidence="10" type="ORF">DXH78_07500</name>
</gene>
<keyword evidence="6 8" id="KW-1133">Transmembrane helix</keyword>
<keyword evidence="2" id="KW-1003">Cell membrane</keyword>
<feature type="transmembrane region" description="Helical" evidence="8">
    <location>
        <begin position="210"/>
        <end position="231"/>
    </location>
</feature>
<feature type="transmembrane region" description="Helical" evidence="8">
    <location>
        <begin position="252"/>
        <end position="279"/>
    </location>
</feature>
<feature type="transmembrane region" description="Helical" evidence="8">
    <location>
        <begin position="354"/>
        <end position="373"/>
    </location>
</feature>
<dbReference type="InterPro" id="IPR050297">
    <property type="entry name" value="LipidA_mod_glycosyltrf_83"/>
</dbReference>
<keyword evidence="7 8" id="KW-0472">Membrane</keyword>
<comment type="caution">
    <text evidence="10">The sequence shown here is derived from an EMBL/GenBank/DDBJ whole genome shotgun (WGS) entry which is preliminary data.</text>
</comment>
<dbReference type="PANTHER" id="PTHR33908">
    <property type="entry name" value="MANNOSYLTRANSFERASE YKCB-RELATED"/>
    <property type="match status" value="1"/>
</dbReference>